<evidence type="ECO:0000313" key="3">
    <source>
        <dbReference type="EMBL" id="BCZ85886.1"/>
    </source>
</evidence>
<feature type="domain" description="Tyr recombinase" evidence="2">
    <location>
        <begin position="1"/>
        <end position="51"/>
    </location>
</feature>
<proteinExistence type="predicted"/>
<dbReference type="AlphaFoldDB" id="A0AAD1KRY7"/>
<name>A0AAD1KRY7_THETH</name>
<evidence type="ECO:0000313" key="4">
    <source>
        <dbReference type="Proteomes" id="UP000825379"/>
    </source>
</evidence>
<accession>A0AAD1KRY7</accession>
<dbReference type="GO" id="GO:0015074">
    <property type="term" value="P:DNA integration"/>
    <property type="evidence" value="ECO:0007669"/>
    <property type="project" value="InterPro"/>
</dbReference>
<dbReference type="Pfam" id="PF00589">
    <property type="entry name" value="Phage_integrase"/>
    <property type="match status" value="1"/>
</dbReference>
<dbReference type="InterPro" id="IPR011010">
    <property type="entry name" value="DNA_brk_join_enz"/>
</dbReference>
<gene>
    <name evidence="3" type="ORF">TthAA11_00680</name>
</gene>
<dbReference type="GO" id="GO:0006310">
    <property type="term" value="P:DNA recombination"/>
    <property type="evidence" value="ECO:0007669"/>
    <property type="project" value="UniProtKB-KW"/>
</dbReference>
<dbReference type="InterPro" id="IPR002104">
    <property type="entry name" value="Integrase_catalytic"/>
</dbReference>
<evidence type="ECO:0000259" key="2">
    <source>
        <dbReference type="PROSITE" id="PS51898"/>
    </source>
</evidence>
<protein>
    <recommendedName>
        <fullName evidence="2">Tyr recombinase domain-containing protein</fullName>
    </recommendedName>
</protein>
<dbReference type="SUPFAM" id="SSF56349">
    <property type="entry name" value="DNA breaking-rejoining enzymes"/>
    <property type="match status" value="1"/>
</dbReference>
<evidence type="ECO:0000256" key="1">
    <source>
        <dbReference type="ARBA" id="ARBA00023172"/>
    </source>
</evidence>
<dbReference type="Gene3D" id="1.10.443.10">
    <property type="entry name" value="Intergrase catalytic core"/>
    <property type="match status" value="1"/>
</dbReference>
<organism evidence="3 4">
    <name type="scientific">Thermus thermophilus</name>
    <dbReference type="NCBI Taxonomy" id="274"/>
    <lineage>
        <taxon>Bacteria</taxon>
        <taxon>Thermotogati</taxon>
        <taxon>Deinococcota</taxon>
        <taxon>Deinococci</taxon>
        <taxon>Thermales</taxon>
        <taxon>Thermaceae</taxon>
        <taxon>Thermus</taxon>
    </lineage>
</organism>
<dbReference type="GO" id="GO:0003677">
    <property type="term" value="F:DNA binding"/>
    <property type="evidence" value="ECO:0007669"/>
    <property type="project" value="InterPro"/>
</dbReference>
<dbReference type="EMBL" id="AP024926">
    <property type="protein sequence ID" value="BCZ85886.1"/>
    <property type="molecule type" value="Genomic_DNA"/>
</dbReference>
<dbReference type="PROSITE" id="PS51898">
    <property type="entry name" value="TYR_RECOMBINASE"/>
    <property type="match status" value="1"/>
</dbReference>
<dbReference type="Proteomes" id="UP000825379">
    <property type="component" value="Chromosome"/>
</dbReference>
<dbReference type="InterPro" id="IPR013762">
    <property type="entry name" value="Integrase-like_cat_sf"/>
</dbReference>
<sequence>MHDLRHTWATLALSRGVPLEVVSERLGHASPTITLGIYRHLLEEERRGWVLNLSELLGKPRTNPQA</sequence>
<reference evidence="3" key="1">
    <citation type="submission" date="2021-07" db="EMBL/GenBank/DDBJ databases">
        <title>Complete genome sequences of four Thermus thermophilus strains isolated from Arima Hot Spring in Japan.</title>
        <authorList>
            <person name="Tomariguchi N."/>
            <person name="Ueno Y."/>
            <person name="Miyazaki K."/>
        </authorList>
    </citation>
    <scope>NUCLEOTIDE SEQUENCE</scope>
    <source>
        <strain evidence="3">AA1-1</strain>
    </source>
</reference>
<keyword evidence="1" id="KW-0233">DNA recombination</keyword>